<evidence type="ECO:0000256" key="1">
    <source>
        <dbReference type="ARBA" id="ARBA00001913"/>
    </source>
</evidence>
<dbReference type="CDD" id="cd07033">
    <property type="entry name" value="TPP_PYR_DXS_TK_like"/>
    <property type="match status" value="1"/>
</dbReference>
<comment type="cofactor">
    <cofactor evidence="2">
        <name>Co(2+)</name>
        <dbReference type="ChEBI" id="CHEBI:48828"/>
    </cofactor>
</comment>
<keyword evidence="9" id="KW-0479">Metal-binding</keyword>
<dbReference type="FunFam" id="3.40.50.970:FF:000003">
    <property type="entry name" value="Transketolase"/>
    <property type="match status" value="1"/>
</dbReference>
<dbReference type="InterPro" id="IPR005475">
    <property type="entry name" value="Transketolase-like_Pyr-bd"/>
</dbReference>
<evidence type="ECO:0000256" key="12">
    <source>
        <dbReference type="ARBA" id="ARBA00049473"/>
    </source>
</evidence>
<proteinExistence type="inferred from homology"/>
<evidence type="ECO:0000256" key="8">
    <source>
        <dbReference type="ARBA" id="ARBA00022679"/>
    </source>
</evidence>
<feature type="domain" description="Transketolase-like pyrimidine-binding" evidence="13">
    <location>
        <begin position="355"/>
        <end position="556"/>
    </location>
</feature>
<dbReference type="InterPro" id="IPR005474">
    <property type="entry name" value="Transketolase_N"/>
</dbReference>
<evidence type="ECO:0000256" key="9">
    <source>
        <dbReference type="ARBA" id="ARBA00022723"/>
    </source>
</evidence>
<evidence type="ECO:0000313" key="14">
    <source>
        <dbReference type="EMBL" id="ARU03483.1"/>
    </source>
</evidence>
<keyword evidence="15" id="KW-1185">Reference proteome</keyword>
<dbReference type="InterPro" id="IPR009014">
    <property type="entry name" value="Transketo_C/PFOR_II"/>
</dbReference>
<organism evidence="14 15">
    <name type="scientific">Comamonas serinivorans</name>
    <dbReference type="NCBI Taxonomy" id="1082851"/>
    <lineage>
        <taxon>Bacteria</taxon>
        <taxon>Pseudomonadati</taxon>
        <taxon>Pseudomonadota</taxon>
        <taxon>Betaproteobacteria</taxon>
        <taxon>Burkholderiales</taxon>
        <taxon>Comamonadaceae</taxon>
        <taxon>Comamonas</taxon>
    </lineage>
</organism>
<evidence type="ECO:0000256" key="6">
    <source>
        <dbReference type="ARBA" id="ARBA00011738"/>
    </source>
</evidence>
<comment type="cofactor">
    <cofactor evidence="1">
        <name>Ca(2+)</name>
        <dbReference type="ChEBI" id="CHEBI:29108"/>
    </cofactor>
</comment>
<gene>
    <name evidence="14" type="ORF">CCO03_01205</name>
</gene>
<dbReference type="AlphaFoldDB" id="A0A1Y0EIN5"/>
<dbReference type="Gene3D" id="3.40.50.920">
    <property type="match status" value="1"/>
</dbReference>
<sequence length="698" mass="74688">MANSQRMANAIRALAMDAVQQAKSGHPGAPMGMADMAVALWGRHLQHNPTNPQWANRDRFVLSNGHGSMLIYALLHLTGYDLPMQELKNFRQLHSKTAGHPEHGITPGVETTTGPLGQGLANAVGMALAEKLLAAEFNQGKHRIVDHHTYVFLGDGCLMEGISHEACALAGAWKLNKLVALYDDNGISIDGKVQPWYVDDVAKRFEAYQWNVIGPIDGHDTDAVDQAIAQAKQSATRPTLVICRTHIGKGSPNRQDTAKAHGEPLGAEEIALTRQALGWEHGPFEVPADVYGDWDAKAAGQRAEAAWNTAFAAYKKQYPALADEFERRVTGTLPKHFDQVAVDAAVAAHQKAETVASRKASQLALEAFTAALPELLGGSADLTGSNLTNTACTPAFRVADDGAVVLGAAPDRKAGAEDEKSAAAPTPAGGIIGRHINYGVREFGMAAVMNGVALHGGYIPYGGTFLTFSDYSRNAIRMAALMKQRVVHVFTHDSIGLGEDGPTHQSIEHAASLRLIPNLDVWRPADTAETTIAWAVALRNQARPTALLLSRQNLPYAPKRDLADIAKGAYVLAEPARVGIRGKAQAVIIATGSEVQLALAAQQLLADKKIGVRVVSMPSTTTFDRQDEKYKKAVLPAGTPRVAVEMGVTDGWWKYGCAAVVGIDVYGESAPAPVLFEHFGFTPENVAATVLAALKRKR</sequence>
<dbReference type="EMBL" id="CP021455">
    <property type="protein sequence ID" value="ARU03483.1"/>
    <property type="molecule type" value="Genomic_DNA"/>
</dbReference>
<dbReference type="SMART" id="SM00861">
    <property type="entry name" value="Transket_pyr"/>
    <property type="match status" value="1"/>
</dbReference>
<dbReference type="RefSeq" id="WP_087276150.1">
    <property type="nucleotide sequence ID" value="NZ_CP021455.1"/>
</dbReference>
<keyword evidence="11" id="KW-0786">Thiamine pyrophosphate</keyword>
<evidence type="ECO:0000256" key="2">
    <source>
        <dbReference type="ARBA" id="ARBA00001941"/>
    </source>
</evidence>
<evidence type="ECO:0000256" key="3">
    <source>
        <dbReference type="ARBA" id="ARBA00001946"/>
    </source>
</evidence>
<dbReference type="GO" id="GO:0046872">
    <property type="term" value="F:metal ion binding"/>
    <property type="evidence" value="ECO:0007669"/>
    <property type="project" value="UniProtKB-KW"/>
</dbReference>
<dbReference type="KEGG" id="cser:CCO03_01205"/>
<dbReference type="Pfam" id="PF22613">
    <property type="entry name" value="Transketolase_C_1"/>
    <property type="match status" value="1"/>
</dbReference>
<evidence type="ECO:0000256" key="10">
    <source>
        <dbReference type="ARBA" id="ARBA00022842"/>
    </source>
</evidence>
<dbReference type="GO" id="GO:0005829">
    <property type="term" value="C:cytosol"/>
    <property type="evidence" value="ECO:0007669"/>
    <property type="project" value="TreeGrafter"/>
</dbReference>
<evidence type="ECO:0000259" key="13">
    <source>
        <dbReference type="SMART" id="SM00861"/>
    </source>
</evidence>
<dbReference type="FunFam" id="3.40.50.920:FF:000003">
    <property type="entry name" value="Transketolase"/>
    <property type="match status" value="1"/>
</dbReference>
<protein>
    <recommendedName>
        <fullName evidence="7">transketolase</fullName>
        <ecNumber evidence="7">2.2.1.1</ecNumber>
    </recommendedName>
</protein>
<comment type="subunit">
    <text evidence="6">Homodimer.</text>
</comment>
<evidence type="ECO:0000256" key="11">
    <source>
        <dbReference type="ARBA" id="ARBA00023052"/>
    </source>
</evidence>
<dbReference type="GO" id="GO:0004802">
    <property type="term" value="F:transketolase activity"/>
    <property type="evidence" value="ECO:0007669"/>
    <property type="project" value="UniProtKB-EC"/>
</dbReference>
<dbReference type="PROSITE" id="PS00801">
    <property type="entry name" value="TRANSKETOLASE_1"/>
    <property type="match status" value="1"/>
</dbReference>
<evidence type="ECO:0000256" key="4">
    <source>
        <dbReference type="ARBA" id="ARBA00001964"/>
    </source>
</evidence>
<comment type="similarity">
    <text evidence="5">Belongs to the transketolase family.</text>
</comment>
<dbReference type="CDD" id="cd02012">
    <property type="entry name" value="TPP_TK"/>
    <property type="match status" value="1"/>
</dbReference>
<comment type="catalytic activity">
    <reaction evidence="12">
        <text>D-sedoheptulose 7-phosphate + D-glyceraldehyde 3-phosphate = aldehydo-D-ribose 5-phosphate + D-xylulose 5-phosphate</text>
        <dbReference type="Rhea" id="RHEA:10508"/>
        <dbReference type="ChEBI" id="CHEBI:57483"/>
        <dbReference type="ChEBI" id="CHEBI:57737"/>
        <dbReference type="ChEBI" id="CHEBI:58273"/>
        <dbReference type="ChEBI" id="CHEBI:59776"/>
        <dbReference type="EC" id="2.2.1.1"/>
    </reaction>
</comment>
<dbReference type="InterPro" id="IPR033247">
    <property type="entry name" value="Transketolase_fam"/>
</dbReference>
<dbReference type="PANTHER" id="PTHR43522">
    <property type="entry name" value="TRANSKETOLASE"/>
    <property type="match status" value="1"/>
</dbReference>
<dbReference type="SUPFAM" id="SSF52922">
    <property type="entry name" value="TK C-terminal domain-like"/>
    <property type="match status" value="1"/>
</dbReference>
<dbReference type="InterPro" id="IPR029061">
    <property type="entry name" value="THDP-binding"/>
</dbReference>
<evidence type="ECO:0000313" key="15">
    <source>
        <dbReference type="Proteomes" id="UP000196138"/>
    </source>
</evidence>
<evidence type="ECO:0000256" key="5">
    <source>
        <dbReference type="ARBA" id="ARBA00007131"/>
    </source>
</evidence>
<dbReference type="Pfam" id="PF02779">
    <property type="entry name" value="Transket_pyr"/>
    <property type="match status" value="1"/>
</dbReference>
<dbReference type="Proteomes" id="UP000196138">
    <property type="component" value="Chromosome"/>
</dbReference>
<accession>A0A1Y0EIN5</accession>
<dbReference type="GO" id="GO:0009052">
    <property type="term" value="P:pentose-phosphate shunt, non-oxidative branch"/>
    <property type="evidence" value="ECO:0007669"/>
    <property type="project" value="UniProtKB-ARBA"/>
</dbReference>
<comment type="cofactor">
    <cofactor evidence="4">
        <name>thiamine diphosphate</name>
        <dbReference type="ChEBI" id="CHEBI:58937"/>
    </cofactor>
</comment>
<keyword evidence="8 14" id="KW-0808">Transferase</keyword>
<dbReference type="Pfam" id="PF00456">
    <property type="entry name" value="Transketolase_N"/>
    <property type="match status" value="1"/>
</dbReference>
<dbReference type="EC" id="2.2.1.1" evidence="7"/>
<reference evidence="14 15" key="1">
    <citation type="submission" date="2017-05" db="EMBL/GenBank/DDBJ databases">
        <authorList>
            <person name="Song R."/>
            <person name="Chenine A.L."/>
            <person name="Ruprecht R.M."/>
        </authorList>
    </citation>
    <scope>NUCLEOTIDE SEQUENCE [LARGE SCALE GENOMIC DNA]</scope>
    <source>
        <strain evidence="14 15">DSM 26136</strain>
    </source>
</reference>
<dbReference type="InterPro" id="IPR049557">
    <property type="entry name" value="Transketolase_CS"/>
</dbReference>
<dbReference type="PANTHER" id="PTHR43522:SF2">
    <property type="entry name" value="TRANSKETOLASE 1-RELATED"/>
    <property type="match status" value="1"/>
</dbReference>
<dbReference type="InterPro" id="IPR055152">
    <property type="entry name" value="Transketolase-like_C_2"/>
</dbReference>
<dbReference type="FunFam" id="3.40.50.970:FF:000004">
    <property type="entry name" value="Transketolase"/>
    <property type="match status" value="1"/>
</dbReference>
<dbReference type="SUPFAM" id="SSF52518">
    <property type="entry name" value="Thiamin diphosphate-binding fold (THDP-binding)"/>
    <property type="match status" value="2"/>
</dbReference>
<name>A0A1Y0EIN5_9BURK</name>
<keyword evidence="10" id="KW-0460">Magnesium</keyword>
<dbReference type="Gene3D" id="3.40.50.970">
    <property type="match status" value="2"/>
</dbReference>
<evidence type="ECO:0000256" key="7">
    <source>
        <dbReference type="ARBA" id="ARBA00013152"/>
    </source>
</evidence>
<comment type="cofactor">
    <cofactor evidence="3">
        <name>Mg(2+)</name>
        <dbReference type="ChEBI" id="CHEBI:18420"/>
    </cofactor>
</comment>
<dbReference type="OrthoDB" id="8732661at2"/>